<evidence type="ECO:0000313" key="2">
    <source>
        <dbReference type="EMBL" id="RMC12828.1"/>
    </source>
</evidence>
<feature type="compositionally biased region" description="Polar residues" evidence="1">
    <location>
        <begin position="75"/>
        <end position="86"/>
    </location>
</feature>
<feature type="region of interest" description="Disordered" evidence="1">
    <location>
        <begin position="75"/>
        <end position="124"/>
    </location>
</feature>
<protein>
    <submittedName>
        <fullName evidence="2">Uncharacterized protein</fullName>
    </submittedName>
</protein>
<accession>A0A3M0KHV9</accession>
<sequence>MAQTLADKSVGGSLKTASYTDVCDPLNDTGNKTEEGSEFMTRTMLTATVAWDALYRGVLDHAQLAGQLCSCTSQAREPGSQQTEKNTAPPEGSAAPFFPLQRRHKTPNQNRSILQEDTISEPSPELTSSMCFLLATSCSCLHLGLWAYPEAVPHDICLQLETLWTTGRGQKSKEKSSKTSCALAQRFAFWRLYRHYYFIP</sequence>
<evidence type="ECO:0000313" key="3">
    <source>
        <dbReference type="Proteomes" id="UP000269221"/>
    </source>
</evidence>
<reference evidence="2 3" key="1">
    <citation type="submission" date="2018-07" db="EMBL/GenBank/DDBJ databases">
        <title>A high quality draft genome assembly of the barn swallow (H. rustica rustica).</title>
        <authorList>
            <person name="Formenti G."/>
            <person name="Chiara M."/>
            <person name="Poveda L."/>
            <person name="Francoijs K.-J."/>
            <person name="Bonisoli-Alquati A."/>
            <person name="Canova L."/>
            <person name="Gianfranceschi L."/>
            <person name="Horner D.S."/>
            <person name="Saino N."/>
        </authorList>
    </citation>
    <scope>NUCLEOTIDE SEQUENCE [LARGE SCALE GENOMIC DNA]</scope>
    <source>
        <strain evidence="2">Chelidonia</strain>
        <tissue evidence="2">Blood</tissue>
    </source>
</reference>
<name>A0A3M0KHV9_HIRRU</name>
<comment type="caution">
    <text evidence="2">The sequence shown here is derived from an EMBL/GenBank/DDBJ whole genome shotgun (WGS) entry which is preliminary data.</text>
</comment>
<organism evidence="2 3">
    <name type="scientific">Hirundo rustica rustica</name>
    <dbReference type="NCBI Taxonomy" id="333673"/>
    <lineage>
        <taxon>Eukaryota</taxon>
        <taxon>Metazoa</taxon>
        <taxon>Chordata</taxon>
        <taxon>Craniata</taxon>
        <taxon>Vertebrata</taxon>
        <taxon>Euteleostomi</taxon>
        <taxon>Archelosauria</taxon>
        <taxon>Archosauria</taxon>
        <taxon>Dinosauria</taxon>
        <taxon>Saurischia</taxon>
        <taxon>Theropoda</taxon>
        <taxon>Coelurosauria</taxon>
        <taxon>Aves</taxon>
        <taxon>Neognathae</taxon>
        <taxon>Neoaves</taxon>
        <taxon>Telluraves</taxon>
        <taxon>Australaves</taxon>
        <taxon>Passeriformes</taxon>
        <taxon>Sylvioidea</taxon>
        <taxon>Hirundinidae</taxon>
        <taxon>Hirundo</taxon>
    </lineage>
</organism>
<feature type="compositionally biased region" description="Polar residues" evidence="1">
    <location>
        <begin position="107"/>
        <end position="124"/>
    </location>
</feature>
<evidence type="ECO:0000256" key="1">
    <source>
        <dbReference type="SAM" id="MobiDB-lite"/>
    </source>
</evidence>
<dbReference type="Proteomes" id="UP000269221">
    <property type="component" value="Unassembled WGS sequence"/>
</dbReference>
<proteinExistence type="predicted"/>
<keyword evidence="3" id="KW-1185">Reference proteome</keyword>
<dbReference type="EMBL" id="QRBI01000106">
    <property type="protein sequence ID" value="RMC12828.1"/>
    <property type="molecule type" value="Genomic_DNA"/>
</dbReference>
<dbReference type="AlphaFoldDB" id="A0A3M0KHV9"/>
<gene>
    <name evidence="2" type="ORF">DUI87_10353</name>
</gene>